<dbReference type="PROSITE" id="PS51387">
    <property type="entry name" value="FAD_PCMH"/>
    <property type="match status" value="1"/>
</dbReference>
<evidence type="ECO:0000259" key="3">
    <source>
        <dbReference type="PROSITE" id="PS51387"/>
    </source>
</evidence>
<dbReference type="InterPro" id="IPR007173">
    <property type="entry name" value="ALO_C"/>
</dbReference>
<gene>
    <name evidence="4" type="primary">xyoA</name>
    <name evidence="4" type="ORF">J2TS6_07080</name>
</gene>
<dbReference type="EMBL" id="BORQ01000001">
    <property type="protein sequence ID" value="GIO29567.1"/>
    <property type="molecule type" value="Genomic_DNA"/>
</dbReference>
<feature type="domain" description="FAD-binding PCMH-type" evidence="3">
    <location>
        <begin position="11"/>
        <end position="176"/>
    </location>
</feature>
<organism evidence="4 5">
    <name type="scientific">Paenibacillus albilobatus</name>
    <dbReference type="NCBI Taxonomy" id="2716884"/>
    <lineage>
        <taxon>Bacteria</taxon>
        <taxon>Bacillati</taxon>
        <taxon>Bacillota</taxon>
        <taxon>Bacilli</taxon>
        <taxon>Bacillales</taxon>
        <taxon>Paenibacillaceae</taxon>
        <taxon>Paenibacillus</taxon>
    </lineage>
</organism>
<dbReference type="SUPFAM" id="SSF56176">
    <property type="entry name" value="FAD-binding/transporter-associated domain-like"/>
    <property type="match status" value="1"/>
</dbReference>
<dbReference type="InterPro" id="IPR006094">
    <property type="entry name" value="Oxid_FAD_bind_N"/>
</dbReference>
<dbReference type="Pfam" id="PF04030">
    <property type="entry name" value="ALO"/>
    <property type="match status" value="1"/>
</dbReference>
<dbReference type="RefSeq" id="WP_160037839.1">
    <property type="nucleotide sequence ID" value="NZ_BORQ01000001.1"/>
</dbReference>
<keyword evidence="5" id="KW-1185">Reference proteome</keyword>
<dbReference type="Pfam" id="PF01565">
    <property type="entry name" value="FAD_binding_4"/>
    <property type="match status" value="1"/>
</dbReference>
<comment type="caution">
    <text evidence="4">The sequence shown here is derived from an EMBL/GenBank/DDBJ whole genome shotgun (WGS) entry which is preliminary data.</text>
</comment>
<dbReference type="PIRSF" id="PIRSF000136">
    <property type="entry name" value="LGO_GLO"/>
    <property type="match status" value="1"/>
</dbReference>
<dbReference type="GO" id="GO:0003885">
    <property type="term" value="F:D-arabinono-1,4-lactone oxidase activity"/>
    <property type="evidence" value="ECO:0007669"/>
    <property type="project" value="InterPro"/>
</dbReference>
<accession>A0A919XBG3</accession>
<dbReference type="Proteomes" id="UP000679779">
    <property type="component" value="Unassembled WGS sequence"/>
</dbReference>
<dbReference type="GO" id="GO:0080049">
    <property type="term" value="F:L-gulono-1,4-lactone dehydrogenase activity"/>
    <property type="evidence" value="ECO:0007669"/>
    <property type="project" value="TreeGrafter"/>
</dbReference>
<keyword evidence="1" id="KW-0285">Flavoprotein</keyword>
<dbReference type="Gene3D" id="3.30.70.2520">
    <property type="match status" value="1"/>
</dbReference>
<dbReference type="InterPro" id="IPR016166">
    <property type="entry name" value="FAD-bd_PCMH"/>
</dbReference>
<keyword evidence="2" id="KW-0560">Oxidoreductase</keyword>
<dbReference type="Gene3D" id="3.30.43.10">
    <property type="entry name" value="Uridine Diphospho-n-acetylenolpyruvylglucosamine Reductase, domain 2"/>
    <property type="match status" value="1"/>
</dbReference>
<evidence type="ECO:0000256" key="2">
    <source>
        <dbReference type="ARBA" id="ARBA00023002"/>
    </source>
</evidence>
<dbReference type="InterPro" id="IPR036318">
    <property type="entry name" value="FAD-bd_PCMH-like_sf"/>
</dbReference>
<evidence type="ECO:0000313" key="5">
    <source>
        <dbReference type="Proteomes" id="UP000679779"/>
    </source>
</evidence>
<dbReference type="GO" id="GO:0071949">
    <property type="term" value="F:FAD binding"/>
    <property type="evidence" value="ECO:0007669"/>
    <property type="project" value="InterPro"/>
</dbReference>
<evidence type="ECO:0000256" key="1">
    <source>
        <dbReference type="ARBA" id="ARBA00022630"/>
    </source>
</evidence>
<dbReference type="InterPro" id="IPR016169">
    <property type="entry name" value="FAD-bd_PCMH_sub2"/>
</dbReference>
<dbReference type="PANTHER" id="PTHR43762:SF1">
    <property type="entry name" value="D-ARABINONO-1,4-LACTONE OXIDASE"/>
    <property type="match status" value="1"/>
</dbReference>
<dbReference type="GO" id="GO:0016020">
    <property type="term" value="C:membrane"/>
    <property type="evidence" value="ECO:0007669"/>
    <property type="project" value="InterPro"/>
</dbReference>
<reference evidence="4" key="1">
    <citation type="submission" date="2021-03" db="EMBL/GenBank/DDBJ databases">
        <title>Antimicrobial resistance genes in bacteria isolated from Japanese honey, and their potential for conferring macrolide and lincosamide resistance in the American foulbrood pathogen Paenibacillus larvae.</title>
        <authorList>
            <person name="Okamoto M."/>
            <person name="Kumagai M."/>
            <person name="Kanamori H."/>
            <person name="Takamatsu D."/>
        </authorList>
    </citation>
    <scope>NUCLEOTIDE SEQUENCE</scope>
    <source>
        <strain evidence="4">J2TS6</strain>
    </source>
</reference>
<protein>
    <submittedName>
        <fullName evidence="4">Xylitol oxidase</fullName>
    </submittedName>
</protein>
<dbReference type="InterPro" id="IPR010031">
    <property type="entry name" value="FAD_lactone_oxidase-like"/>
</dbReference>
<dbReference type="InterPro" id="IPR016167">
    <property type="entry name" value="FAD-bd_PCMH_sub1"/>
</dbReference>
<evidence type="ECO:0000313" key="4">
    <source>
        <dbReference type="EMBL" id="GIO29567.1"/>
    </source>
</evidence>
<proteinExistence type="predicted"/>
<dbReference type="PANTHER" id="PTHR43762">
    <property type="entry name" value="L-GULONOLACTONE OXIDASE"/>
    <property type="match status" value="1"/>
</dbReference>
<dbReference type="Gene3D" id="1.10.45.10">
    <property type="entry name" value="Vanillyl-alcohol Oxidase, Chain A, domain 4"/>
    <property type="match status" value="1"/>
</dbReference>
<dbReference type="Gene3D" id="3.30.465.10">
    <property type="match status" value="1"/>
</dbReference>
<dbReference type="Gene3D" id="3.30.70.2530">
    <property type="match status" value="1"/>
</dbReference>
<dbReference type="AlphaFoldDB" id="A0A919XBG3"/>
<sequence>MDRNRNWAGNYEYSASKLYVPETMEQVSELAAKSRRIKVLGTRHSFNGIADSPEAQLSLEKLNRIIALDRENHRVTVEGGIRYGDLCRFLHEQGYALHNLASLPHITVAGACATATHGSGVNSANLSSAVHSMEIVGADGAVMRFSRDQDVGVNAAAVGLGALGIVTKITLDVIPAFEMSQYVYENLPLGKLEEHFGEIASAAYSVSLFTDWKASSFNQVWLKHRTTDGTADGMGPEFFGAVRASGSVHPVAGFPAENCSEQMGVPGPWFERLPHFRMEFTPSAGEELQSEYFVPRSFAYEALCAIDRLREHISPLLYISEVRMIARDELWMSPCYKQDSVAIHFTWKPDWQAVRQVLPLIEENLSPFAARPHWAKLFTMPPADVQARYERLPDFRKLLLRCDPEGKFRNDFLNTYLMAD</sequence>
<dbReference type="InterPro" id="IPR016171">
    <property type="entry name" value="Vanillyl_alc_oxidase_C-sub2"/>
</dbReference>
<name>A0A919XBG3_9BACL</name>